<feature type="non-terminal residue" evidence="1">
    <location>
        <position position="1"/>
    </location>
</feature>
<name>A0AAN5HZZ3_9BILA</name>
<gene>
    <name evidence="1" type="ORF">PMAYCL1PPCAC_16995</name>
</gene>
<dbReference type="AlphaFoldDB" id="A0AAN5HZZ3"/>
<accession>A0AAN5HZZ3</accession>
<evidence type="ECO:0000313" key="1">
    <source>
        <dbReference type="EMBL" id="GMR46800.1"/>
    </source>
</evidence>
<comment type="caution">
    <text evidence="1">The sequence shown here is derived from an EMBL/GenBank/DDBJ whole genome shotgun (WGS) entry which is preliminary data.</text>
</comment>
<dbReference type="Proteomes" id="UP001328107">
    <property type="component" value="Unassembled WGS sequence"/>
</dbReference>
<dbReference type="EMBL" id="BTRK01000004">
    <property type="protein sequence ID" value="GMR46800.1"/>
    <property type="molecule type" value="Genomic_DNA"/>
</dbReference>
<evidence type="ECO:0000313" key="2">
    <source>
        <dbReference type="Proteomes" id="UP001328107"/>
    </source>
</evidence>
<organism evidence="1 2">
    <name type="scientific">Pristionchus mayeri</name>
    <dbReference type="NCBI Taxonomy" id="1317129"/>
    <lineage>
        <taxon>Eukaryota</taxon>
        <taxon>Metazoa</taxon>
        <taxon>Ecdysozoa</taxon>
        <taxon>Nematoda</taxon>
        <taxon>Chromadorea</taxon>
        <taxon>Rhabditida</taxon>
        <taxon>Rhabditina</taxon>
        <taxon>Diplogasteromorpha</taxon>
        <taxon>Diplogasteroidea</taxon>
        <taxon>Neodiplogasteridae</taxon>
        <taxon>Pristionchus</taxon>
    </lineage>
</organism>
<reference evidence="2" key="1">
    <citation type="submission" date="2022-10" db="EMBL/GenBank/DDBJ databases">
        <title>Genome assembly of Pristionchus species.</title>
        <authorList>
            <person name="Yoshida K."/>
            <person name="Sommer R.J."/>
        </authorList>
    </citation>
    <scope>NUCLEOTIDE SEQUENCE [LARGE SCALE GENOMIC DNA]</scope>
    <source>
        <strain evidence="2">RS5460</strain>
    </source>
</reference>
<protein>
    <submittedName>
        <fullName evidence="1">Uncharacterized protein</fullName>
    </submittedName>
</protein>
<keyword evidence="2" id="KW-1185">Reference proteome</keyword>
<sequence>SFRPFNAHTLVAARQIDARPEVLADRRVERALVNVFKTVLPRPPLTALAGISAETVEALRILVPRNALVGVQHAVDCGISLAVVGVFGAVESERSEDAVAVVRAPGVDASGIVDTELLSFRSRLRALVNVSITACSRPAWTTLA</sequence>
<proteinExistence type="predicted"/>